<dbReference type="Proteomes" id="UP000030641">
    <property type="component" value="Unassembled WGS sequence"/>
</dbReference>
<dbReference type="AlphaFoldDB" id="A0A074YXI1"/>
<feature type="compositionally biased region" description="Basic and acidic residues" evidence="1">
    <location>
        <begin position="1080"/>
        <end position="1140"/>
    </location>
</feature>
<evidence type="ECO:0000256" key="1">
    <source>
        <dbReference type="SAM" id="MobiDB-lite"/>
    </source>
</evidence>
<evidence type="ECO:0000313" key="4">
    <source>
        <dbReference type="Proteomes" id="UP000030641"/>
    </source>
</evidence>
<feature type="region of interest" description="Disordered" evidence="1">
    <location>
        <begin position="971"/>
        <end position="1192"/>
    </location>
</feature>
<dbReference type="PROSITE" id="PS50828">
    <property type="entry name" value="SMR"/>
    <property type="match status" value="1"/>
</dbReference>
<gene>
    <name evidence="3" type="ORF">AUEXF2481DRAFT_25136</name>
</gene>
<feature type="region of interest" description="Disordered" evidence="1">
    <location>
        <begin position="420"/>
        <end position="537"/>
    </location>
</feature>
<protein>
    <recommendedName>
        <fullName evidence="2">Smr domain-containing protein</fullName>
    </recommendedName>
</protein>
<feature type="compositionally biased region" description="Polar residues" evidence="1">
    <location>
        <begin position="199"/>
        <end position="208"/>
    </location>
</feature>
<dbReference type="STRING" id="1043005.A0A074YXI1"/>
<feature type="region of interest" description="Disordered" evidence="1">
    <location>
        <begin position="181"/>
        <end position="239"/>
    </location>
</feature>
<feature type="compositionally biased region" description="Polar residues" evidence="1">
    <location>
        <begin position="330"/>
        <end position="351"/>
    </location>
</feature>
<dbReference type="OrthoDB" id="3231855at2759"/>
<evidence type="ECO:0000259" key="2">
    <source>
        <dbReference type="PROSITE" id="PS50828"/>
    </source>
</evidence>
<dbReference type="InParanoid" id="A0A074YXI1"/>
<dbReference type="SMART" id="SM01162">
    <property type="entry name" value="DUF1771"/>
    <property type="match status" value="1"/>
</dbReference>
<feature type="compositionally biased region" description="Low complexity" evidence="1">
    <location>
        <begin position="209"/>
        <end position="237"/>
    </location>
</feature>
<dbReference type="Pfam" id="PF01713">
    <property type="entry name" value="Smr"/>
    <property type="match status" value="1"/>
</dbReference>
<feature type="region of interest" description="Disordered" evidence="1">
    <location>
        <begin position="320"/>
        <end position="352"/>
    </location>
</feature>
<feature type="compositionally biased region" description="Basic and acidic residues" evidence="1">
    <location>
        <begin position="991"/>
        <end position="1038"/>
    </location>
</feature>
<accession>A0A074YXI1</accession>
<reference evidence="3 4" key="1">
    <citation type="journal article" date="2014" name="BMC Genomics">
        <title>Genome sequencing of four Aureobasidium pullulans varieties: biotechnological potential, stress tolerance, and description of new species.</title>
        <authorList>
            <person name="Gostin Ar C."/>
            <person name="Ohm R.A."/>
            <person name="Kogej T."/>
            <person name="Sonjak S."/>
            <person name="Turk M."/>
            <person name="Zajc J."/>
            <person name="Zalar P."/>
            <person name="Grube M."/>
            <person name="Sun H."/>
            <person name="Han J."/>
            <person name="Sharma A."/>
            <person name="Chiniquy J."/>
            <person name="Ngan C.Y."/>
            <person name="Lipzen A."/>
            <person name="Barry K."/>
            <person name="Grigoriev I.V."/>
            <person name="Gunde-Cimerman N."/>
        </authorList>
    </citation>
    <scope>NUCLEOTIDE SEQUENCE [LARGE SCALE GENOMIC DNA]</scope>
    <source>
        <strain evidence="3 4">EXF-2481</strain>
    </source>
</reference>
<dbReference type="InterPro" id="IPR053020">
    <property type="entry name" value="Smr_domain_protein"/>
</dbReference>
<feature type="domain" description="Smr" evidence="2">
    <location>
        <begin position="99"/>
        <end position="174"/>
    </location>
</feature>
<dbReference type="SMART" id="SM00463">
    <property type="entry name" value="SMR"/>
    <property type="match status" value="1"/>
</dbReference>
<dbReference type="SUPFAM" id="SSF160443">
    <property type="entry name" value="SMR domain-like"/>
    <property type="match status" value="1"/>
</dbReference>
<name>A0A074YXI1_AURSE</name>
<feature type="region of interest" description="Disordered" evidence="1">
    <location>
        <begin position="817"/>
        <end position="842"/>
    </location>
</feature>
<organism evidence="3 4">
    <name type="scientific">Aureobasidium subglaciale (strain EXF-2481)</name>
    <name type="common">Aureobasidium pullulans var. subglaciale</name>
    <dbReference type="NCBI Taxonomy" id="1043005"/>
    <lineage>
        <taxon>Eukaryota</taxon>
        <taxon>Fungi</taxon>
        <taxon>Dikarya</taxon>
        <taxon>Ascomycota</taxon>
        <taxon>Pezizomycotina</taxon>
        <taxon>Dothideomycetes</taxon>
        <taxon>Dothideomycetidae</taxon>
        <taxon>Dothideales</taxon>
        <taxon>Saccotheciaceae</taxon>
        <taxon>Aureobasidium</taxon>
    </lineage>
</organism>
<dbReference type="InterPro" id="IPR036063">
    <property type="entry name" value="Smr_dom_sf"/>
</dbReference>
<feature type="region of interest" description="Disordered" evidence="1">
    <location>
        <begin position="1218"/>
        <end position="1257"/>
    </location>
</feature>
<feature type="compositionally biased region" description="Low complexity" evidence="1">
    <location>
        <begin position="456"/>
        <end position="465"/>
    </location>
</feature>
<dbReference type="EMBL" id="KL584749">
    <property type="protein sequence ID" value="KER00855.1"/>
    <property type="molecule type" value="Genomic_DNA"/>
</dbReference>
<proteinExistence type="predicted"/>
<feature type="compositionally biased region" description="Basic and acidic residues" evidence="1">
    <location>
        <begin position="25"/>
        <end position="35"/>
    </location>
</feature>
<dbReference type="RefSeq" id="XP_013349355.1">
    <property type="nucleotide sequence ID" value="XM_013493901.1"/>
</dbReference>
<evidence type="ECO:0000313" key="3">
    <source>
        <dbReference type="EMBL" id="KER00855.1"/>
    </source>
</evidence>
<feature type="compositionally biased region" description="Basic and acidic residues" evidence="1">
    <location>
        <begin position="62"/>
        <end position="74"/>
    </location>
</feature>
<dbReference type="HOGENOM" id="CLU_265188_0_0_1"/>
<keyword evidence="4" id="KW-1185">Reference proteome</keyword>
<feature type="compositionally biased region" description="Polar residues" evidence="1">
    <location>
        <begin position="1"/>
        <end position="21"/>
    </location>
</feature>
<sequence>MSYPSSTRIGGSAFNHQQSGDSEAEYDRLRDLARKEHGKRQHASAESQKAYARGDGGAAHDLSQEAKTHGQKADDYNRQASEYIFRENNAVGRVDGDTIDLHGQFVEEAEEILEQRIKYAKSTGQNHLHVIVGKGNHSVNHVQKIKPRVEQICQEQGLQYHTEQNEGRIYINLTGGAAVPPAGYGQPQQYDQSHHGKPQYQTAYPLSNQGQHSQQGYPSQQQGYQQNHQQQQQGTQQMDYEEEIKKNLPKSCNAVEQFLDVAFAVSLLSLFAFAFFSSSIPKGTAMVMGDSEIPRRPHTLSDRGHRRIGQETTFSANVARPDAASHQGPVRTQQSPHRTSIGGSINSSEYSGVSRHVERATISLSRSIETTSAPEKTTRVTKVYRGLSRIATKSSTNLADLSSATKEKFKDFKLTKSKSTFNLPGLLPSSAPDGNTPPLPPLPSNIAPPSDRRVVSASPAESASAIPTSVEPPAPKSPSRWTKARRSLGKRVSMWPEAVSLDKPRQGPSRPPGRLVTNALGSPVAPRKRSSLSHTLSSPHITEPVVSTTSSYTQYSLLYTLTMAASSHPDEAGHNFKPIIIDASGTPRSPHTFEPLGRANSPSQKSPYNFKPVTVAESLWPRSPRDLTRMLNDDVPSHKAARDHMSAVVASSPSITSPQDFGRNMWSGSPARTGRPLTRLASLPAVVPSSPSGRRHEALLIGPERIFSTGSPAQTGRTLTRIASWPAVTGPERAGGVPERSMTKAEWVAALNPYAKPFDPRSGPIDQRTVPPTVEVAMPNGLNGDNPFPRPYGGGWRNDPYHLYDRVPPSVLLIDPYAPSDLSKQPKKKKSSRNYYGGRSAAQRESTRYVHSMISGATQEVYEMTEFSTPDFATPTVPADTDTRRIVGTAVTSLQSVRKDLKVRNVKARDPGGNTYLYEQSYVPRFTKHSLRPSKRTVSVRNFFSRRLYGRPGDGSNLLMPHVPYPPEIVIPGVDDVKSPEKIKSGKKSKEHLSDEGEDKDDRTKRVIAHLDKQTKKAEKARKEVAKGKKKAVDKTPTKADPNYNHESAGLGIYMPPSSLTGLGPSIPPGFKQHAPAACDRIKQREKTERIQRADDAKKKREEDENNQRVRDWSIKLGADKKQAREEQKKVDRENRKEEQLATAKQKTAEFTPPTGLQSCGNERSEVSKEEDDDDLYSVSPPRIRTPKRYRDYQFEEAEQLVTPKSPQQMQYEADRAAGLITPKTPRTPTMPCVKEEHGDEDEDHAADLPHSIKGYL</sequence>
<feature type="compositionally biased region" description="Basic and acidic residues" evidence="1">
    <location>
        <begin position="975"/>
        <end position="984"/>
    </location>
</feature>
<dbReference type="Gene3D" id="3.30.1370.110">
    <property type="match status" value="1"/>
</dbReference>
<dbReference type="Pfam" id="PF08590">
    <property type="entry name" value="DUF1771"/>
    <property type="match status" value="1"/>
</dbReference>
<dbReference type="InterPro" id="IPR002625">
    <property type="entry name" value="Smr_dom"/>
</dbReference>
<feature type="region of interest" description="Disordered" evidence="1">
    <location>
        <begin position="1"/>
        <end position="74"/>
    </location>
</feature>
<dbReference type="InterPro" id="IPR013899">
    <property type="entry name" value="DUF1771"/>
</dbReference>
<dbReference type="GeneID" id="25362917"/>
<dbReference type="PANTHER" id="PTHR47417:SF1">
    <property type="entry name" value="SMR DOMAIN-CONTAINING PROTEIN YPL199C"/>
    <property type="match status" value="1"/>
</dbReference>
<dbReference type="PANTHER" id="PTHR47417">
    <property type="entry name" value="SMR DOMAIN-CONTAINING PROTEIN YPL199C"/>
    <property type="match status" value="1"/>
</dbReference>